<dbReference type="AlphaFoldDB" id="A0AAE0SCW4"/>
<keyword evidence="2" id="KW-1185">Reference proteome</keyword>
<proteinExistence type="predicted"/>
<reference evidence="1" key="2">
    <citation type="journal article" date="2021" name="Genome Biol. Evol.">
        <title>Developing a high-quality reference genome for a parasitic bivalve with doubly uniparental inheritance (Bivalvia: Unionida).</title>
        <authorList>
            <person name="Smith C.H."/>
        </authorList>
    </citation>
    <scope>NUCLEOTIDE SEQUENCE</scope>
    <source>
        <strain evidence="1">CHS0354</strain>
        <tissue evidence="1">Mantle</tissue>
    </source>
</reference>
<gene>
    <name evidence="1" type="ORF">CHS0354_041667</name>
</gene>
<dbReference type="Proteomes" id="UP001195483">
    <property type="component" value="Unassembled WGS sequence"/>
</dbReference>
<dbReference type="EMBL" id="JAEAOA010002349">
    <property type="protein sequence ID" value="KAK3589542.1"/>
    <property type="molecule type" value="Genomic_DNA"/>
</dbReference>
<evidence type="ECO:0000313" key="2">
    <source>
        <dbReference type="Proteomes" id="UP001195483"/>
    </source>
</evidence>
<organism evidence="1 2">
    <name type="scientific">Potamilus streckersoni</name>
    <dbReference type="NCBI Taxonomy" id="2493646"/>
    <lineage>
        <taxon>Eukaryota</taxon>
        <taxon>Metazoa</taxon>
        <taxon>Spiralia</taxon>
        <taxon>Lophotrochozoa</taxon>
        <taxon>Mollusca</taxon>
        <taxon>Bivalvia</taxon>
        <taxon>Autobranchia</taxon>
        <taxon>Heteroconchia</taxon>
        <taxon>Palaeoheterodonta</taxon>
        <taxon>Unionida</taxon>
        <taxon>Unionoidea</taxon>
        <taxon>Unionidae</taxon>
        <taxon>Ambleminae</taxon>
        <taxon>Lampsilini</taxon>
        <taxon>Potamilus</taxon>
    </lineage>
</organism>
<sequence length="96" mass="11547">MNLVGTRITYARMRQELARPENRTNQQTEHIQRLYVFFNRIVTKRRDCFLQPDPVQRKIMSSAIGSCPMERNVFCNRIPTKRRDRILQPDPNQTER</sequence>
<comment type="caution">
    <text evidence="1">The sequence shown here is derived from an EMBL/GenBank/DDBJ whole genome shotgun (WGS) entry which is preliminary data.</text>
</comment>
<reference evidence="1" key="1">
    <citation type="journal article" date="2021" name="Genome Biol. Evol.">
        <title>A High-Quality Reference Genome for a Parasitic Bivalve with Doubly Uniparental Inheritance (Bivalvia: Unionida).</title>
        <authorList>
            <person name="Smith C.H."/>
        </authorList>
    </citation>
    <scope>NUCLEOTIDE SEQUENCE</scope>
    <source>
        <strain evidence="1">CHS0354</strain>
    </source>
</reference>
<reference evidence="1" key="3">
    <citation type="submission" date="2023-05" db="EMBL/GenBank/DDBJ databases">
        <authorList>
            <person name="Smith C.H."/>
        </authorList>
    </citation>
    <scope>NUCLEOTIDE SEQUENCE</scope>
    <source>
        <strain evidence="1">CHS0354</strain>
        <tissue evidence="1">Mantle</tissue>
    </source>
</reference>
<accession>A0AAE0SCW4</accession>
<evidence type="ECO:0000313" key="1">
    <source>
        <dbReference type="EMBL" id="KAK3589542.1"/>
    </source>
</evidence>
<name>A0AAE0SCW4_9BIVA</name>
<protein>
    <submittedName>
        <fullName evidence="1">Uncharacterized protein</fullName>
    </submittedName>
</protein>